<keyword evidence="1" id="KW-1133">Transmembrane helix</keyword>
<protein>
    <recommendedName>
        <fullName evidence="4">DUF116 domain-containing protein</fullName>
    </recommendedName>
</protein>
<name>A0A841R243_9FIRM</name>
<proteinExistence type="predicted"/>
<dbReference type="EMBL" id="JACHHI010000001">
    <property type="protein sequence ID" value="MBB6477160.1"/>
    <property type="molecule type" value="Genomic_DNA"/>
</dbReference>
<evidence type="ECO:0000313" key="3">
    <source>
        <dbReference type="Proteomes" id="UP000591941"/>
    </source>
</evidence>
<dbReference type="OrthoDB" id="9787348at2"/>
<dbReference type="InterPro" id="IPR002829">
    <property type="entry name" value="DUF116"/>
</dbReference>
<evidence type="ECO:0000313" key="2">
    <source>
        <dbReference type="EMBL" id="MBB6477160.1"/>
    </source>
</evidence>
<dbReference type="AlphaFoldDB" id="A0A841R243"/>
<reference evidence="2 3" key="1">
    <citation type="submission" date="2020-08" db="EMBL/GenBank/DDBJ databases">
        <title>Genomic Encyclopedia of Type Strains, Phase IV (KMG-IV): sequencing the most valuable type-strain genomes for metagenomic binning, comparative biology and taxonomic classification.</title>
        <authorList>
            <person name="Goeker M."/>
        </authorList>
    </citation>
    <scope>NUCLEOTIDE SEQUENCE [LARGE SCALE GENOMIC DNA]</scope>
    <source>
        <strain evidence="2 3">DSM 21255</strain>
    </source>
</reference>
<evidence type="ECO:0000256" key="1">
    <source>
        <dbReference type="SAM" id="Phobius"/>
    </source>
</evidence>
<dbReference type="PANTHER" id="PTHR43801:SF1">
    <property type="entry name" value="POLYPRENYL SYNTHETASE"/>
    <property type="match status" value="1"/>
</dbReference>
<dbReference type="PANTHER" id="PTHR43801">
    <property type="entry name" value="NUCLEOTIDE-BINDING PROTEIN-RELATED"/>
    <property type="match status" value="1"/>
</dbReference>
<evidence type="ECO:0008006" key="4">
    <source>
        <dbReference type="Google" id="ProtNLM"/>
    </source>
</evidence>
<accession>A0A841R243</accession>
<sequence length="274" mass="30243">MANKQIDETLQNRNLYLRLTLLTWVTLGAIVFAIAYLLAPGLTLLHPILPNLAYVLAAAGVIFSGGLIACIGVALETHHELPLGILRSASKTVHMFLPYCILWGKVFRIPKEHVAQSLVDLINTLSERYLPKLKPEDIMLLTPHCLQNDTCPIKVTRDAFACRECGRCPVGGLVHLAKTYGVSLYIATGGTFARLLVKKHRPKAIIAIACERDLVLGMRDVFPILVFGVLNSRPYGPCFNTQVDLQKVDKVLAHLLGEKKSVENCSRNSARRLA</sequence>
<feature type="transmembrane region" description="Helical" evidence="1">
    <location>
        <begin position="21"/>
        <end position="39"/>
    </location>
</feature>
<organism evidence="2 3">
    <name type="scientific">Negativicoccus succinicivorans</name>
    <dbReference type="NCBI Taxonomy" id="620903"/>
    <lineage>
        <taxon>Bacteria</taxon>
        <taxon>Bacillati</taxon>
        <taxon>Bacillota</taxon>
        <taxon>Negativicutes</taxon>
        <taxon>Veillonellales</taxon>
        <taxon>Veillonellaceae</taxon>
        <taxon>Negativicoccus</taxon>
    </lineage>
</organism>
<gene>
    <name evidence="2" type="ORF">HNR45_000182</name>
</gene>
<comment type="caution">
    <text evidence="2">The sequence shown here is derived from an EMBL/GenBank/DDBJ whole genome shotgun (WGS) entry which is preliminary data.</text>
</comment>
<dbReference type="Pfam" id="PF01976">
    <property type="entry name" value="DUF116"/>
    <property type="match status" value="1"/>
</dbReference>
<keyword evidence="3" id="KW-1185">Reference proteome</keyword>
<keyword evidence="1" id="KW-0812">Transmembrane</keyword>
<dbReference type="RefSeq" id="WP_159821945.1">
    <property type="nucleotide sequence ID" value="NZ_CABWNB010000001.1"/>
</dbReference>
<feature type="transmembrane region" description="Helical" evidence="1">
    <location>
        <begin position="51"/>
        <end position="75"/>
    </location>
</feature>
<keyword evidence="1" id="KW-0472">Membrane</keyword>
<dbReference type="GeneID" id="93485471"/>
<dbReference type="Proteomes" id="UP000591941">
    <property type="component" value="Unassembled WGS sequence"/>
</dbReference>